<dbReference type="Proteomes" id="UP001186974">
    <property type="component" value="Unassembled WGS sequence"/>
</dbReference>
<reference evidence="1" key="1">
    <citation type="submission" date="2024-09" db="EMBL/GenBank/DDBJ databases">
        <title>Black Yeasts Isolated from many extreme environments.</title>
        <authorList>
            <person name="Coleine C."/>
            <person name="Stajich J.E."/>
            <person name="Selbmann L."/>
        </authorList>
    </citation>
    <scope>NUCLEOTIDE SEQUENCE</scope>
    <source>
        <strain evidence="1">CCFEE 5737</strain>
    </source>
</reference>
<name>A0ACC3DV55_9PEZI</name>
<comment type="caution">
    <text evidence="1">The sequence shown here is derived from an EMBL/GenBank/DDBJ whole genome shotgun (WGS) entry which is preliminary data.</text>
</comment>
<evidence type="ECO:0000313" key="2">
    <source>
        <dbReference type="Proteomes" id="UP001186974"/>
    </source>
</evidence>
<protein>
    <submittedName>
        <fullName evidence="1">Uncharacterized protein</fullName>
    </submittedName>
</protein>
<evidence type="ECO:0000313" key="1">
    <source>
        <dbReference type="EMBL" id="KAK3080635.1"/>
    </source>
</evidence>
<sequence>MLFPYGNLSNGGEKDDAPFKRKRRHGEEAEHDRFHEGQGGLLRDERKQTPRVGIGERLTQFTWAWFTLTMSTGGFSLLLSVTPHQFSGIRVIGKILFILNLVFFIVIVSGLTVRFLTHPTSLRASLTHPTESLFHPCFYLTLATIILCTQAYGVPACGPWLLVTLYVLFWLYATLTLLVAVIQYWLLFYNEHLTLPSMTPSWLLPIFPAMLLGTLASFLAPSQPVERRMTMLVAGLVYQGLGWTVASFMYPLYLGRLMQEGFPAVGMRPGMFIAVGPPGYTSLALIGMANAVPEGYGYFAAHPTAVETLRVVALIFAIFVWGVGFWFFCISLVSCLRGVPEMSFTLTWWAFVFPNVGFTSATSSIGRQLESQGVLWVASAMTVLIAVMWLFVAGAHIRAIVSKKVLYPLDKKQ</sequence>
<dbReference type="EMBL" id="JAWDJW010000470">
    <property type="protein sequence ID" value="KAK3080635.1"/>
    <property type="molecule type" value="Genomic_DNA"/>
</dbReference>
<organism evidence="1 2">
    <name type="scientific">Coniosporium uncinatum</name>
    <dbReference type="NCBI Taxonomy" id="93489"/>
    <lineage>
        <taxon>Eukaryota</taxon>
        <taxon>Fungi</taxon>
        <taxon>Dikarya</taxon>
        <taxon>Ascomycota</taxon>
        <taxon>Pezizomycotina</taxon>
        <taxon>Dothideomycetes</taxon>
        <taxon>Dothideomycetes incertae sedis</taxon>
        <taxon>Coniosporium</taxon>
    </lineage>
</organism>
<keyword evidence="2" id="KW-1185">Reference proteome</keyword>
<accession>A0ACC3DV55</accession>
<proteinExistence type="predicted"/>
<gene>
    <name evidence="1" type="ORF">LTS18_014592</name>
</gene>